<dbReference type="InterPro" id="IPR014030">
    <property type="entry name" value="Ketoacyl_synth_N"/>
</dbReference>
<dbReference type="GO" id="GO:0004315">
    <property type="term" value="F:3-oxoacyl-[acyl-carrier-protein] synthase activity"/>
    <property type="evidence" value="ECO:0007669"/>
    <property type="project" value="UniProtKB-EC"/>
</dbReference>
<organism evidence="3 4">
    <name type="scientific">Paraburkholderia humisilvae</name>
    <dbReference type="NCBI Taxonomy" id="627669"/>
    <lineage>
        <taxon>Bacteria</taxon>
        <taxon>Pseudomonadati</taxon>
        <taxon>Pseudomonadota</taxon>
        <taxon>Betaproteobacteria</taxon>
        <taxon>Burkholderiales</taxon>
        <taxon>Burkholderiaceae</taxon>
        <taxon>Paraburkholderia</taxon>
    </lineage>
</organism>
<evidence type="ECO:0000256" key="1">
    <source>
        <dbReference type="ARBA" id="ARBA00022679"/>
    </source>
</evidence>
<dbReference type="InterPro" id="IPR016039">
    <property type="entry name" value="Thiolase-like"/>
</dbReference>
<dbReference type="EMBL" id="CADIKH010000027">
    <property type="protein sequence ID" value="CAB3765508.1"/>
    <property type="molecule type" value="Genomic_DNA"/>
</dbReference>
<dbReference type="GO" id="GO:0006633">
    <property type="term" value="P:fatty acid biosynthetic process"/>
    <property type="evidence" value="ECO:0007669"/>
    <property type="project" value="TreeGrafter"/>
</dbReference>
<protein>
    <submittedName>
        <fullName evidence="3">3-oxoacyl-[acyl-carrier-protein] synthase 2</fullName>
        <ecNumber evidence="3">2.3.1.179</ecNumber>
    </submittedName>
</protein>
<evidence type="ECO:0000313" key="3">
    <source>
        <dbReference type="EMBL" id="CAB3765508.1"/>
    </source>
</evidence>
<accession>A0A6J5EG12</accession>
<dbReference type="EC" id="2.3.1.179" evidence="3"/>
<dbReference type="Proteomes" id="UP000494363">
    <property type="component" value="Unassembled WGS sequence"/>
</dbReference>
<gene>
    <name evidence="3" type="primary">fabF_2</name>
    <name evidence="3" type="ORF">LMG29542_05164</name>
</gene>
<dbReference type="Gene3D" id="3.40.47.10">
    <property type="match status" value="1"/>
</dbReference>
<dbReference type="GO" id="GO:0005829">
    <property type="term" value="C:cytosol"/>
    <property type="evidence" value="ECO:0007669"/>
    <property type="project" value="TreeGrafter"/>
</dbReference>
<evidence type="ECO:0000313" key="4">
    <source>
        <dbReference type="Proteomes" id="UP000494363"/>
    </source>
</evidence>
<feature type="domain" description="Beta-ketoacyl synthase-like N-terminal" evidence="2">
    <location>
        <begin position="1"/>
        <end position="167"/>
    </location>
</feature>
<dbReference type="PANTHER" id="PTHR11712:SF325">
    <property type="entry name" value="3-OXOACYL-(ACYL-CARRIER-PROTEIN) SYNTHASE II FABF"/>
    <property type="match status" value="1"/>
</dbReference>
<dbReference type="SUPFAM" id="SSF53901">
    <property type="entry name" value="Thiolase-like"/>
    <property type="match status" value="1"/>
</dbReference>
<dbReference type="AlphaFoldDB" id="A0A6J5EG12"/>
<name>A0A6J5EG12_9BURK</name>
<keyword evidence="1 3" id="KW-0808">Transferase</keyword>
<sequence>MKRVVITGMGGVTAFGSRWDEIEAALKAGRNAVRRMPQWDYFESLHTRLACPLPAFDTPAHYPRKKTRAMGPVSMYAVRASELALADAGLADDASIADGRMGVAYGSSSGSVEPIRAFGAMLDTGSMTSVTSNSYVQMMPHTTAVNVSLFWDLKGRIVPTSSACVSGS</sequence>
<dbReference type="Pfam" id="PF00109">
    <property type="entry name" value="ketoacyl-synt"/>
    <property type="match status" value="1"/>
</dbReference>
<keyword evidence="3" id="KW-0012">Acyltransferase</keyword>
<dbReference type="InterPro" id="IPR000794">
    <property type="entry name" value="Beta-ketoacyl_synthase"/>
</dbReference>
<keyword evidence="4" id="KW-1185">Reference proteome</keyword>
<evidence type="ECO:0000259" key="2">
    <source>
        <dbReference type="Pfam" id="PF00109"/>
    </source>
</evidence>
<reference evidence="3 4" key="1">
    <citation type="submission" date="2020-04" db="EMBL/GenBank/DDBJ databases">
        <authorList>
            <person name="De Canck E."/>
        </authorList>
    </citation>
    <scope>NUCLEOTIDE SEQUENCE [LARGE SCALE GENOMIC DNA]</scope>
    <source>
        <strain evidence="3 4">LMG 29542</strain>
    </source>
</reference>
<dbReference type="PANTHER" id="PTHR11712">
    <property type="entry name" value="POLYKETIDE SYNTHASE-RELATED"/>
    <property type="match status" value="1"/>
</dbReference>
<proteinExistence type="predicted"/>